<dbReference type="SUPFAM" id="SSF52821">
    <property type="entry name" value="Rhodanese/Cell cycle control phosphatase"/>
    <property type="match status" value="1"/>
</dbReference>
<evidence type="ECO:0000313" key="2">
    <source>
        <dbReference type="EMBL" id="PPI14332.1"/>
    </source>
</evidence>
<feature type="domain" description="Rhodanese" evidence="1">
    <location>
        <begin position="18"/>
        <end position="105"/>
    </location>
</feature>
<gene>
    <name evidence="2" type="ORF">C5C51_07060</name>
</gene>
<evidence type="ECO:0000313" key="3">
    <source>
        <dbReference type="Proteomes" id="UP000237966"/>
    </source>
</evidence>
<protein>
    <submittedName>
        <fullName evidence="2">Rhodanese-like domain-containing protein</fullName>
    </submittedName>
</protein>
<dbReference type="AlphaFoldDB" id="A0A2S5Y5P1"/>
<dbReference type="PROSITE" id="PS50206">
    <property type="entry name" value="RHODANESE_3"/>
    <property type="match status" value="1"/>
</dbReference>
<dbReference type="Gene3D" id="3.40.250.10">
    <property type="entry name" value="Rhodanese-like domain"/>
    <property type="match status" value="1"/>
</dbReference>
<evidence type="ECO:0000259" key="1">
    <source>
        <dbReference type="PROSITE" id="PS50206"/>
    </source>
</evidence>
<dbReference type="Proteomes" id="UP000237966">
    <property type="component" value="Unassembled WGS sequence"/>
</dbReference>
<dbReference type="SMART" id="SM00450">
    <property type="entry name" value="RHOD"/>
    <property type="match status" value="1"/>
</dbReference>
<dbReference type="OrthoDB" id="9800872at2"/>
<proteinExistence type="predicted"/>
<dbReference type="InterPro" id="IPR036873">
    <property type="entry name" value="Rhodanese-like_dom_sf"/>
</dbReference>
<dbReference type="EMBL" id="PSWU01000012">
    <property type="protein sequence ID" value="PPI14332.1"/>
    <property type="molecule type" value="Genomic_DNA"/>
</dbReference>
<dbReference type="InterPro" id="IPR050229">
    <property type="entry name" value="GlpE_sulfurtransferase"/>
</dbReference>
<dbReference type="PANTHER" id="PTHR43031">
    <property type="entry name" value="FAD-DEPENDENT OXIDOREDUCTASE"/>
    <property type="match status" value="1"/>
</dbReference>
<organism evidence="2 3">
    <name type="scientific">Rathayibacter toxicus</name>
    <dbReference type="NCBI Taxonomy" id="145458"/>
    <lineage>
        <taxon>Bacteria</taxon>
        <taxon>Bacillati</taxon>
        <taxon>Actinomycetota</taxon>
        <taxon>Actinomycetes</taxon>
        <taxon>Micrococcales</taxon>
        <taxon>Microbacteriaceae</taxon>
        <taxon>Rathayibacter</taxon>
    </lineage>
</organism>
<dbReference type="CDD" id="cd00158">
    <property type="entry name" value="RHOD"/>
    <property type="match status" value="1"/>
</dbReference>
<dbReference type="PANTHER" id="PTHR43031:SF1">
    <property type="entry name" value="PYRIDINE NUCLEOTIDE-DISULPHIDE OXIDOREDUCTASE"/>
    <property type="match status" value="1"/>
</dbReference>
<accession>A0A2S5Y5P1</accession>
<dbReference type="InterPro" id="IPR001763">
    <property type="entry name" value="Rhodanese-like_dom"/>
</dbReference>
<sequence>MRAEVTQVSAADAVGLMAREEAWLLDVRELHEWALGHAPTSHHIPMAQIGERQDDLPRDAQILVVCHSGVRSATVAQALDRAGYRVANLVGGMTAWAGAGGAVIDCEGRVGRVD</sequence>
<name>A0A2S5Y5P1_9MICO</name>
<reference evidence="2 3" key="1">
    <citation type="submission" date="2018-02" db="EMBL/GenBank/DDBJ databases">
        <title>Bacteriophage NCPPB3778 and a type I-E CRISPR drive the evolution of the US Biological Select Agent, Rathayibacter toxicus.</title>
        <authorList>
            <person name="Davis E.W.II."/>
            <person name="Tabima J.F."/>
            <person name="Weisberg A.J."/>
            <person name="Lopes L.D."/>
            <person name="Wiseman M.S."/>
            <person name="Wiseman M.S."/>
            <person name="Pupko T."/>
            <person name="Belcher M.S."/>
            <person name="Sechler A.J."/>
            <person name="Tancos M.A."/>
            <person name="Schroeder B.K."/>
            <person name="Murray T.D."/>
            <person name="Luster D.G."/>
            <person name="Schneider W.L."/>
            <person name="Rogers E."/>
            <person name="Andreote F.D."/>
            <person name="Grunwald N.J."/>
            <person name="Putnam M.L."/>
            <person name="Chang J.H."/>
        </authorList>
    </citation>
    <scope>NUCLEOTIDE SEQUENCE [LARGE SCALE GENOMIC DNA]</scope>
    <source>
        <strain evidence="2 3">FH99</strain>
    </source>
</reference>
<dbReference type="Pfam" id="PF00581">
    <property type="entry name" value="Rhodanese"/>
    <property type="match status" value="1"/>
</dbReference>
<comment type="caution">
    <text evidence="2">The sequence shown here is derived from an EMBL/GenBank/DDBJ whole genome shotgun (WGS) entry which is preliminary data.</text>
</comment>